<dbReference type="EMBL" id="MU154785">
    <property type="protein sequence ID" value="KAF9487368.1"/>
    <property type="molecule type" value="Genomic_DNA"/>
</dbReference>
<name>A0A9P5ZG09_PLEER</name>
<protein>
    <submittedName>
        <fullName evidence="1">Uncharacterized protein</fullName>
    </submittedName>
</protein>
<evidence type="ECO:0000313" key="1">
    <source>
        <dbReference type="EMBL" id="KAF9487368.1"/>
    </source>
</evidence>
<proteinExistence type="predicted"/>
<accession>A0A9P5ZG09</accession>
<sequence length="168" mass="18790">MQGSFAADKYPSMSITYVSVQINLGTTMWLSSTRLPRKSAPPTAGCHDHHMRVGEREPVIGCFWLYHTPGDVRKFGARYQSTGITTGLAIALHALLWEDAPVSVPLMARKYLSDLQHRKYVLPTPRVPVLRARLDQAGGRYPSRLIFQCISSPSIPTFSTLPYRRCAT</sequence>
<comment type="caution">
    <text evidence="1">The sequence shown here is derived from an EMBL/GenBank/DDBJ whole genome shotgun (WGS) entry which is preliminary data.</text>
</comment>
<organism evidence="1 2">
    <name type="scientific">Pleurotus eryngii</name>
    <name type="common">Boletus of the steppes</name>
    <dbReference type="NCBI Taxonomy" id="5323"/>
    <lineage>
        <taxon>Eukaryota</taxon>
        <taxon>Fungi</taxon>
        <taxon>Dikarya</taxon>
        <taxon>Basidiomycota</taxon>
        <taxon>Agaricomycotina</taxon>
        <taxon>Agaricomycetes</taxon>
        <taxon>Agaricomycetidae</taxon>
        <taxon>Agaricales</taxon>
        <taxon>Pleurotineae</taxon>
        <taxon>Pleurotaceae</taxon>
        <taxon>Pleurotus</taxon>
    </lineage>
</organism>
<gene>
    <name evidence="1" type="ORF">BDN71DRAFT_651709</name>
</gene>
<dbReference type="AlphaFoldDB" id="A0A9P5ZG09"/>
<keyword evidence="2" id="KW-1185">Reference proteome</keyword>
<reference evidence="1" key="1">
    <citation type="submission" date="2020-11" db="EMBL/GenBank/DDBJ databases">
        <authorList>
            <consortium name="DOE Joint Genome Institute"/>
            <person name="Ahrendt S."/>
            <person name="Riley R."/>
            <person name="Andreopoulos W."/>
            <person name="Labutti K."/>
            <person name="Pangilinan J."/>
            <person name="Ruiz-Duenas F.J."/>
            <person name="Barrasa J.M."/>
            <person name="Sanchez-Garcia M."/>
            <person name="Camarero S."/>
            <person name="Miyauchi S."/>
            <person name="Serrano A."/>
            <person name="Linde D."/>
            <person name="Babiker R."/>
            <person name="Drula E."/>
            <person name="Ayuso-Fernandez I."/>
            <person name="Pacheco R."/>
            <person name="Padilla G."/>
            <person name="Ferreira P."/>
            <person name="Barriuso J."/>
            <person name="Kellner H."/>
            <person name="Castanera R."/>
            <person name="Alfaro M."/>
            <person name="Ramirez L."/>
            <person name="Pisabarro A.G."/>
            <person name="Kuo A."/>
            <person name="Tritt A."/>
            <person name="Lipzen A."/>
            <person name="He G."/>
            <person name="Yan M."/>
            <person name="Ng V."/>
            <person name="Cullen D."/>
            <person name="Martin F."/>
            <person name="Rosso M.-N."/>
            <person name="Henrissat B."/>
            <person name="Hibbett D."/>
            <person name="Martinez A.T."/>
            <person name="Grigoriev I.V."/>
        </authorList>
    </citation>
    <scope>NUCLEOTIDE SEQUENCE</scope>
    <source>
        <strain evidence="1">ATCC 90797</strain>
    </source>
</reference>
<evidence type="ECO:0000313" key="2">
    <source>
        <dbReference type="Proteomes" id="UP000807025"/>
    </source>
</evidence>
<dbReference type="Proteomes" id="UP000807025">
    <property type="component" value="Unassembled WGS sequence"/>
</dbReference>